<dbReference type="SUPFAM" id="SSF54211">
    <property type="entry name" value="Ribosomal protein S5 domain 2-like"/>
    <property type="match status" value="1"/>
</dbReference>
<dbReference type="PANTHER" id="PTHR11528">
    <property type="entry name" value="HEAT SHOCK PROTEIN 90 FAMILY MEMBER"/>
    <property type="match status" value="1"/>
</dbReference>
<name>A0A177T5I3_9BASI</name>
<dbReference type="InterPro" id="IPR037196">
    <property type="entry name" value="HSP90_C"/>
</dbReference>
<protein>
    <submittedName>
        <fullName evidence="3">Uncharacterized protein</fullName>
    </submittedName>
</protein>
<evidence type="ECO:0000256" key="1">
    <source>
        <dbReference type="ARBA" id="ARBA00008239"/>
    </source>
</evidence>
<sequence>MRRGSPLLERLKKKSDEILLMTGPIDEYAVTRLKEFEGQKLICVSKRVSSSDDDLSEDEKKSFMELTKIVKNILGDKVEKVILSNGIVDSPCVLVTD</sequence>
<dbReference type="GO" id="GO:0005524">
    <property type="term" value="F:ATP binding"/>
    <property type="evidence" value="ECO:0007669"/>
    <property type="project" value="InterPro"/>
</dbReference>
<dbReference type="GO" id="GO:0016887">
    <property type="term" value="F:ATP hydrolysis activity"/>
    <property type="evidence" value="ECO:0007669"/>
    <property type="project" value="InterPro"/>
</dbReference>
<dbReference type="SUPFAM" id="SSF110942">
    <property type="entry name" value="HSP90 C-terminal domain"/>
    <property type="match status" value="1"/>
</dbReference>
<evidence type="ECO:0000313" key="4">
    <source>
        <dbReference type="Proteomes" id="UP000077521"/>
    </source>
</evidence>
<evidence type="ECO:0000256" key="2">
    <source>
        <dbReference type="ARBA" id="ARBA00023186"/>
    </source>
</evidence>
<dbReference type="Proteomes" id="UP000077521">
    <property type="component" value="Unassembled WGS sequence"/>
</dbReference>
<dbReference type="GO" id="GO:0051082">
    <property type="term" value="F:unfolded protein binding"/>
    <property type="evidence" value="ECO:0007669"/>
    <property type="project" value="InterPro"/>
</dbReference>
<organism evidence="3 4">
    <name type="scientific">Tilletia indica</name>
    <dbReference type="NCBI Taxonomy" id="43049"/>
    <lineage>
        <taxon>Eukaryota</taxon>
        <taxon>Fungi</taxon>
        <taxon>Dikarya</taxon>
        <taxon>Basidiomycota</taxon>
        <taxon>Ustilaginomycotina</taxon>
        <taxon>Exobasidiomycetes</taxon>
        <taxon>Tilletiales</taxon>
        <taxon>Tilletiaceae</taxon>
        <taxon>Tilletia</taxon>
    </lineage>
</organism>
<evidence type="ECO:0000313" key="3">
    <source>
        <dbReference type="EMBL" id="KAE8240074.1"/>
    </source>
</evidence>
<keyword evidence="2" id="KW-0143">Chaperone</keyword>
<dbReference type="Pfam" id="PF00183">
    <property type="entry name" value="HSP90"/>
    <property type="match status" value="1"/>
</dbReference>
<dbReference type="GO" id="GO:0140662">
    <property type="term" value="F:ATP-dependent protein folding chaperone"/>
    <property type="evidence" value="ECO:0007669"/>
    <property type="project" value="InterPro"/>
</dbReference>
<dbReference type="Gene3D" id="3.40.50.11260">
    <property type="match status" value="1"/>
</dbReference>
<keyword evidence="4" id="KW-1185">Reference proteome</keyword>
<dbReference type="InterPro" id="IPR001404">
    <property type="entry name" value="Hsp90_fam"/>
</dbReference>
<gene>
    <name evidence="3" type="ORF">A4X13_0g7948</name>
</gene>
<dbReference type="Gene3D" id="1.20.120.790">
    <property type="entry name" value="Heat shock protein 90, C-terminal domain"/>
    <property type="match status" value="1"/>
</dbReference>
<comment type="caution">
    <text evidence="3">The sequence shown here is derived from an EMBL/GenBank/DDBJ whole genome shotgun (WGS) entry which is preliminary data.</text>
</comment>
<reference evidence="3" key="2">
    <citation type="journal article" date="2019" name="IMA Fungus">
        <title>Genome sequencing and comparison of five Tilletia species to identify candidate genes for the detection of regulated species infecting wheat.</title>
        <authorList>
            <person name="Nguyen H.D.T."/>
            <person name="Sultana T."/>
            <person name="Kesanakurti P."/>
            <person name="Hambleton S."/>
        </authorList>
    </citation>
    <scope>NUCLEOTIDE SEQUENCE</scope>
    <source>
        <strain evidence="3">DAOMC 236416</strain>
    </source>
</reference>
<reference evidence="3" key="1">
    <citation type="submission" date="2016-04" db="EMBL/GenBank/DDBJ databases">
        <authorList>
            <person name="Nguyen H.D."/>
            <person name="Samba Siva P."/>
            <person name="Cullis J."/>
            <person name="Levesque C.A."/>
            <person name="Hambleton S."/>
        </authorList>
    </citation>
    <scope>NUCLEOTIDE SEQUENCE</scope>
    <source>
        <strain evidence="3">DAOMC 236416</strain>
    </source>
</reference>
<dbReference type="InterPro" id="IPR020568">
    <property type="entry name" value="Ribosomal_Su5_D2-typ_SF"/>
</dbReference>
<proteinExistence type="inferred from homology"/>
<dbReference type="AlphaFoldDB" id="A0A177T5I3"/>
<dbReference type="EMBL" id="LWDF02001163">
    <property type="protein sequence ID" value="KAE8240074.1"/>
    <property type="molecule type" value="Genomic_DNA"/>
</dbReference>
<comment type="similarity">
    <text evidence="1">Belongs to the heat shock protein 90 family.</text>
</comment>
<accession>A0A177T5I3</accession>